<comment type="caution">
    <text evidence="6">The sequence shown here is derived from an EMBL/GenBank/DDBJ whole genome shotgun (WGS) entry which is preliminary data.</text>
</comment>
<evidence type="ECO:0008006" key="8">
    <source>
        <dbReference type="Google" id="ProtNLM"/>
    </source>
</evidence>
<dbReference type="Gene3D" id="1.20.120.550">
    <property type="entry name" value="Membrane associated eicosanoid/glutathione metabolism-like domain"/>
    <property type="match status" value="1"/>
</dbReference>
<dbReference type="RefSeq" id="WP_054552201.1">
    <property type="nucleotide sequence ID" value="NZ_LJTC01000003.1"/>
</dbReference>
<evidence type="ECO:0000256" key="2">
    <source>
        <dbReference type="ARBA" id="ARBA00022692"/>
    </source>
</evidence>
<dbReference type="InterPro" id="IPR023352">
    <property type="entry name" value="MAPEG-like_dom_sf"/>
</dbReference>
<name>A0A0P7D7D5_9GAMM</name>
<dbReference type="Proteomes" id="UP000050378">
    <property type="component" value="Unassembled WGS sequence"/>
</dbReference>
<dbReference type="GO" id="GO:0016020">
    <property type="term" value="C:membrane"/>
    <property type="evidence" value="ECO:0007669"/>
    <property type="project" value="UniProtKB-SubCell"/>
</dbReference>
<keyword evidence="2 5" id="KW-0812">Transmembrane</keyword>
<comment type="subcellular location">
    <subcellularLocation>
        <location evidence="1">Membrane</location>
    </subcellularLocation>
</comment>
<evidence type="ECO:0000313" key="6">
    <source>
        <dbReference type="EMBL" id="KPM84538.1"/>
    </source>
</evidence>
<dbReference type="EMBL" id="LJTC01000003">
    <property type="protein sequence ID" value="KPM84538.1"/>
    <property type="molecule type" value="Genomic_DNA"/>
</dbReference>
<keyword evidence="3 5" id="KW-1133">Transmembrane helix</keyword>
<gene>
    <name evidence="6" type="ORF">AOG27_06515</name>
</gene>
<evidence type="ECO:0000256" key="1">
    <source>
        <dbReference type="ARBA" id="ARBA00004370"/>
    </source>
</evidence>
<proteinExistence type="predicted"/>
<evidence type="ECO:0000256" key="4">
    <source>
        <dbReference type="ARBA" id="ARBA00023136"/>
    </source>
</evidence>
<dbReference type="PATRIC" id="fig|570156.3.peg.2296"/>
<dbReference type="OrthoDB" id="328594at2"/>
<dbReference type="STRING" id="570156.AOG27_06515"/>
<sequence length="137" mass="16027">MEKWLIVAMFTQVFLTFIVMYIMGKRRFRAAKQKTIEMKDFLTMELEKAGDNVRVADRNFINQFEMPVLFFIACLTALQVNAVGTVFVALAWVYVALRIIHSVIHLTSNTLKARYYSFVVSSFIMLIMWVLILVRIF</sequence>
<dbReference type="Pfam" id="PF01124">
    <property type="entry name" value="MAPEG"/>
    <property type="match status" value="1"/>
</dbReference>
<evidence type="ECO:0000256" key="3">
    <source>
        <dbReference type="ARBA" id="ARBA00022989"/>
    </source>
</evidence>
<feature type="transmembrane region" description="Helical" evidence="5">
    <location>
        <begin position="6"/>
        <end position="24"/>
    </location>
</feature>
<keyword evidence="4 5" id="KW-0472">Membrane</keyword>
<reference evidence="6 7" key="1">
    <citation type="submission" date="2015-09" db="EMBL/GenBank/DDBJ databases">
        <title>Draft Genome Sequence of Pseudoalteromonas lipolytica UCD-48B.</title>
        <authorList>
            <person name="Krusor M."/>
            <person name="Coil D.A."/>
            <person name="Lang J.M."/>
            <person name="Eisen J.A."/>
            <person name="Alexiev A."/>
        </authorList>
    </citation>
    <scope>NUCLEOTIDE SEQUENCE [LARGE SCALE GENOMIC DNA]</scope>
    <source>
        <strain evidence="6 7">UCD-48B</strain>
    </source>
</reference>
<dbReference type="SUPFAM" id="SSF161084">
    <property type="entry name" value="MAPEG domain-like"/>
    <property type="match status" value="1"/>
</dbReference>
<feature type="transmembrane region" description="Helical" evidence="5">
    <location>
        <begin position="115"/>
        <end position="134"/>
    </location>
</feature>
<accession>A0A0P7D7D5</accession>
<feature type="transmembrane region" description="Helical" evidence="5">
    <location>
        <begin position="68"/>
        <end position="95"/>
    </location>
</feature>
<evidence type="ECO:0000256" key="5">
    <source>
        <dbReference type="SAM" id="Phobius"/>
    </source>
</evidence>
<evidence type="ECO:0000313" key="7">
    <source>
        <dbReference type="Proteomes" id="UP000050378"/>
    </source>
</evidence>
<organism evidence="6 7">
    <name type="scientific">Pseudoalteromonas lipolytica</name>
    <dbReference type="NCBI Taxonomy" id="570156"/>
    <lineage>
        <taxon>Bacteria</taxon>
        <taxon>Pseudomonadati</taxon>
        <taxon>Pseudomonadota</taxon>
        <taxon>Gammaproteobacteria</taxon>
        <taxon>Alteromonadales</taxon>
        <taxon>Pseudoalteromonadaceae</taxon>
        <taxon>Pseudoalteromonas</taxon>
    </lineage>
</organism>
<protein>
    <recommendedName>
        <fullName evidence="8">MAPEG family protein</fullName>
    </recommendedName>
</protein>
<dbReference type="InterPro" id="IPR001129">
    <property type="entry name" value="Membr-assoc_MAPEG"/>
</dbReference>
<dbReference type="AlphaFoldDB" id="A0A0P7D7D5"/>